<dbReference type="PROSITE" id="PS50801">
    <property type="entry name" value="STAS"/>
    <property type="match status" value="1"/>
</dbReference>
<dbReference type="PANTHER" id="PTHR33495">
    <property type="entry name" value="ANTI-SIGMA FACTOR ANTAGONIST TM_1081-RELATED-RELATED"/>
    <property type="match status" value="1"/>
</dbReference>
<dbReference type="AlphaFoldDB" id="A0A1H0QBW9"/>
<evidence type="ECO:0000256" key="2">
    <source>
        <dbReference type="RuleBase" id="RU003749"/>
    </source>
</evidence>
<protein>
    <recommendedName>
        <fullName evidence="2">Anti-sigma factor antagonist</fullName>
    </recommendedName>
</protein>
<dbReference type="GO" id="GO:0043856">
    <property type="term" value="F:anti-sigma factor antagonist activity"/>
    <property type="evidence" value="ECO:0007669"/>
    <property type="project" value="InterPro"/>
</dbReference>
<organism evidence="4 5">
    <name type="scientific">Selenomonas ruminantium</name>
    <dbReference type="NCBI Taxonomy" id="971"/>
    <lineage>
        <taxon>Bacteria</taxon>
        <taxon>Bacillati</taxon>
        <taxon>Bacillota</taxon>
        <taxon>Negativicutes</taxon>
        <taxon>Selenomonadales</taxon>
        <taxon>Selenomonadaceae</taxon>
        <taxon>Selenomonas</taxon>
    </lineage>
</organism>
<proteinExistence type="inferred from homology"/>
<dbReference type="InterPro" id="IPR003658">
    <property type="entry name" value="Anti-sigma_ant"/>
</dbReference>
<evidence type="ECO:0000313" key="5">
    <source>
        <dbReference type="Proteomes" id="UP000182412"/>
    </source>
</evidence>
<reference evidence="4 5" key="1">
    <citation type="submission" date="2016-10" db="EMBL/GenBank/DDBJ databases">
        <authorList>
            <person name="de Groot N.N."/>
        </authorList>
    </citation>
    <scope>NUCLEOTIDE SEQUENCE [LARGE SCALE GENOMIC DNA]</scope>
    <source>
        <strain evidence="4 5">S137</strain>
    </source>
</reference>
<name>A0A1H0QBW9_SELRU</name>
<evidence type="ECO:0000313" key="4">
    <source>
        <dbReference type="EMBL" id="SDP14178.1"/>
    </source>
</evidence>
<dbReference type="SUPFAM" id="SSF52091">
    <property type="entry name" value="SpoIIaa-like"/>
    <property type="match status" value="1"/>
</dbReference>
<accession>A0A1H0QBW9</accession>
<dbReference type="RefSeq" id="WP_074571780.1">
    <property type="nucleotide sequence ID" value="NZ_FNJQ01000007.1"/>
</dbReference>
<feature type="domain" description="STAS" evidence="3">
    <location>
        <begin position="1"/>
        <end position="99"/>
    </location>
</feature>
<dbReference type="Gene3D" id="3.30.750.24">
    <property type="entry name" value="STAS domain"/>
    <property type="match status" value="1"/>
</dbReference>
<dbReference type="InterPro" id="IPR036513">
    <property type="entry name" value="STAS_dom_sf"/>
</dbReference>
<dbReference type="InterPro" id="IPR002645">
    <property type="entry name" value="STAS_dom"/>
</dbReference>
<evidence type="ECO:0000256" key="1">
    <source>
        <dbReference type="ARBA" id="ARBA00009013"/>
    </source>
</evidence>
<dbReference type="Proteomes" id="UP000182412">
    <property type="component" value="Unassembled WGS sequence"/>
</dbReference>
<dbReference type="OrthoDB" id="9794628at2"/>
<dbReference type="CDD" id="cd07043">
    <property type="entry name" value="STAS_anti-anti-sigma_factors"/>
    <property type="match status" value="1"/>
</dbReference>
<evidence type="ECO:0000259" key="3">
    <source>
        <dbReference type="PROSITE" id="PS50801"/>
    </source>
</evidence>
<dbReference type="NCBIfam" id="TIGR00377">
    <property type="entry name" value="ant_ant_sig"/>
    <property type="match status" value="1"/>
</dbReference>
<comment type="similarity">
    <text evidence="1 2">Belongs to the anti-sigma-factor antagonist family.</text>
</comment>
<dbReference type="Pfam" id="PF01740">
    <property type="entry name" value="STAS"/>
    <property type="match status" value="1"/>
</dbReference>
<sequence length="99" mass="10963">MEIKKELNGSALQIALTGRLDAVSAPELDKVVQNDLAGITELTFDFKELVYVASAGLRVLLLAQKRMKKQGTMKLTHVNPDVKDVLEMTGFIDFLTIED</sequence>
<gene>
    <name evidence="4" type="ORF">SAMN05216366_10767</name>
</gene>
<dbReference type="EMBL" id="FNJQ01000007">
    <property type="protein sequence ID" value="SDP14178.1"/>
    <property type="molecule type" value="Genomic_DNA"/>
</dbReference>